<feature type="transmembrane region" description="Helical" evidence="1">
    <location>
        <begin position="17"/>
        <end position="39"/>
    </location>
</feature>
<dbReference type="Proteomes" id="UP000029223">
    <property type="component" value="Unassembled WGS sequence"/>
</dbReference>
<accession>A0ABQ0J7G8</accession>
<reference evidence="3" key="2">
    <citation type="submission" date="2014-09" db="EMBL/GenBank/DDBJ databases">
        <authorList>
            <consortium name="NBRP consortium"/>
            <person name="Sawabe T."/>
            <person name="Meirelles P."/>
            <person name="Nakanishi M."/>
            <person name="Sayaka M."/>
            <person name="Hattori M."/>
            <person name="Ohkuma M."/>
        </authorList>
    </citation>
    <scope>NUCLEOTIDE SEQUENCE [LARGE SCALE GENOMIC DNA]</scope>
    <source>
        <strain evidence="3">JCM 19239</strain>
    </source>
</reference>
<comment type="caution">
    <text evidence="2">The sequence shown here is derived from an EMBL/GenBank/DDBJ whole genome shotgun (WGS) entry which is preliminary data.</text>
</comment>
<organism evidence="2 3">
    <name type="scientific">Vibrio variabilis</name>
    <dbReference type="NCBI Taxonomy" id="990271"/>
    <lineage>
        <taxon>Bacteria</taxon>
        <taxon>Pseudomonadati</taxon>
        <taxon>Pseudomonadota</taxon>
        <taxon>Gammaproteobacteria</taxon>
        <taxon>Vibrionales</taxon>
        <taxon>Vibrionaceae</taxon>
        <taxon>Vibrio</taxon>
    </lineage>
</organism>
<keyword evidence="1" id="KW-0472">Membrane</keyword>
<evidence type="ECO:0000256" key="1">
    <source>
        <dbReference type="SAM" id="Phobius"/>
    </source>
</evidence>
<keyword evidence="1" id="KW-1133">Transmembrane helix</keyword>
<protein>
    <submittedName>
        <fullName evidence="2">Uncharacterized protein</fullName>
    </submittedName>
</protein>
<dbReference type="EMBL" id="BBMS01000005">
    <property type="protein sequence ID" value="GAL24718.1"/>
    <property type="molecule type" value="Genomic_DNA"/>
</dbReference>
<sequence>MNQIVNTLGYGILLSKYAVVVLIAGITASTGVMAGDLMLMGFETTER</sequence>
<proteinExistence type="predicted"/>
<name>A0ABQ0J7G8_9VIBR</name>
<keyword evidence="3" id="KW-1185">Reference proteome</keyword>
<keyword evidence="1" id="KW-0812">Transmembrane</keyword>
<evidence type="ECO:0000313" key="3">
    <source>
        <dbReference type="Proteomes" id="UP000029223"/>
    </source>
</evidence>
<gene>
    <name evidence="2" type="ORF">JCM19239_7318</name>
</gene>
<evidence type="ECO:0000313" key="2">
    <source>
        <dbReference type="EMBL" id="GAL24718.1"/>
    </source>
</evidence>
<reference evidence="3" key="1">
    <citation type="submission" date="2014-09" db="EMBL/GenBank/DDBJ databases">
        <title>Vibrio variabilis JCM 19239. (C206) whole genome shotgun sequence.</title>
        <authorList>
            <person name="Sawabe T."/>
            <person name="Meirelles P."/>
            <person name="Nakanishi M."/>
            <person name="Sayaka M."/>
            <person name="Hattori M."/>
            <person name="Ohkuma M."/>
        </authorList>
    </citation>
    <scope>NUCLEOTIDE SEQUENCE [LARGE SCALE GENOMIC DNA]</scope>
    <source>
        <strain evidence="3">JCM 19239</strain>
    </source>
</reference>